<accession>A0AB39CEQ8</accession>
<name>A0AB39CEQ8_9VIRU</name>
<sequence length="106" mass="13224">MSRTIRRQDLCPYNTGDVYRVDDSRWRDVWPGLDYQQYQKLALAHFRRDNADIFGTEYSIPRLYGHLCQERPQRRQIRAQLYRAWRYDEWDGLSIKRWPKDWTIYY</sequence>
<reference evidence="1" key="1">
    <citation type="submission" date="2024-07" db="EMBL/GenBank/DDBJ databases">
        <authorList>
            <person name="Bringhurst R.M."/>
            <person name="Homer T.E."/>
        </authorList>
    </citation>
    <scope>NUCLEOTIDE SEQUENCE</scope>
</reference>
<dbReference type="EMBL" id="PQ015379">
    <property type="protein sequence ID" value="XDJ15350.1"/>
    <property type="molecule type" value="Genomic_DNA"/>
</dbReference>
<proteinExistence type="predicted"/>
<organism evidence="1">
    <name type="scientific">Pseudomonas phage HRDY3</name>
    <dbReference type="NCBI Taxonomy" id="3236930"/>
    <lineage>
        <taxon>Viruses</taxon>
    </lineage>
</organism>
<protein>
    <submittedName>
        <fullName evidence="1">Uncharacterized protein</fullName>
    </submittedName>
</protein>
<evidence type="ECO:0000313" key="1">
    <source>
        <dbReference type="EMBL" id="XDJ15350.1"/>
    </source>
</evidence>